<proteinExistence type="predicted"/>
<keyword evidence="1" id="KW-0560">Oxidoreductase</keyword>
<dbReference type="PRINTS" id="PR00469">
    <property type="entry name" value="PNDRDTASEII"/>
</dbReference>
<dbReference type="PRINTS" id="PR00368">
    <property type="entry name" value="FADPNR"/>
</dbReference>
<dbReference type="Proteomes" id="UP000260665">
    <property type="component" value="Unassembled WGS sequence"/>
</dbReference>
<reference evidence="3 4" key="1">
    <citation type="submission" date="2018-05" db="EMBL/GenBank/DDBJ databases">
        <title>Rhodoferax soyangensis sp.nov., isolated from an oligotrophic freshwater lake.</title>
        <authorList>
            <person name="Park M."/>
        </authorList>
    </citation>
    <scope>NUCLEOTIDE SEQUENCE [LARGE SCALE GENOMIC DNA]</scope>
    <source>
        <strain evidence="3 4">IMCC26218</strain>
    </source>
</reference>
<dbReference type="Pfam" id="PF07992">
    <property type="entry name" value="Pyr_redox_2"/>
    <property type="match status" value="1"/>
</dbReference>
<dbReference type="InterPro" id="IPR036188">
    <property type="entry name" value="FAD/NAD-bd_sf"/>
</dbReference>
<dbReference type="Gene3D" id="1.10.10.1100">
    <property type="entry name" value="BFD-like [2Fe-2S]-binding domain"/>
    <property type="match status" value="1"/>
</dbReference>
<dbReference type="EMBL" id="QFZK01000008">
    <property type="protein sequence ID" value="RFO96293.1"/>
    <property type="molecule type" value="Genomic_DNA"/>
</dbReference>
<dbReference type="PANTHER" id="PTHR42949:SF3">
    <property type="entry name" value="ANAEROBIC GLYCEROL-3-PHOSPHATE DEHYDROGENASE SUBUNIT B"/>
    <property type="match status" value="1"/>
</dbReference>
<comment type="caution">
    <text evidence="3">The sequence shown here is derived from an EMBL/GenBank/DDBJ whole genome shotgun (WGS) entry which is preliminary data.</text>
</comment>
<accession>A0A3E1RAJ8</accession>
<dbReference type="SUPFAM" id="SSF51905">
    <property type="entry name" value="FAD/NAD(P)-binding domain"/>
    <property type="match status" value="1"/>
</dbReference>
<keyword evidence="4" id="KW-1185">Reference proteome</keyword>
<evidence type="ECO:0000259" key="2">
    <source>
        <dbReference type="Pfam" id="PF07992"/>
    </source>
</evidence>
<protein>
    <submittedName>
        <fullName evidence="3">Pyridine nucleotide-disulfide oxidoreductase</fullName>
    </submittedName>
</protein>
<evidence type="ECO:0000313" key="4">
    <source>
        <dbReference type="Proteomes" id="UP000260665"/>
    </source>
</evidence>
<feature type="domain" description="FAD/NAD(P)-binding" evidence="2">
    <location>
        <begin position="32"/>
        <end position="325"/>
    </location>
</feature>
<dbReference type="InterPro" id="IPR051691">
    <property type="entry name" value="Metab_Enz_Cyan_OpOx_G3PDH"/>
</dbReference>
<dbReference type="Gene3D" id="3.50.50.60">
    <property type="entry name" value="FAD/NAD(P)-binding domain"/>
    <property type="match status" value="2"/>
</dbReference>
<organism evidence="3 4">
    <name type="scientific">Rhodoferax lacus</name>
    <dbReference type="NCBI Taxonomy" id="2184758"/>
    <lineage>
        <taxon>Bacteria</taxon>
        <taxon>Pseudomonadati</taxon>
        <taxon>Pseudomonadota</taxon>
        <taxon>Betaproteobacteria</taxon>
        <taxon>Burkholderiales</taxon>
        <taxon>Comamonadaceae</taxon>
        <taxon>Rhodoferax</taxon>
    </lineage>
</organism>
<sequence length="451" mass="46727">MACRWSACHERRIQQHGGVAVNPLPAQTLSCEVLVIGAGPAGLSAAKAAASGGAQVLVLDDNPLSGGQIWRGGPFADLPAAATALQRAVAALPNIRVLQSAKVVGILEAKTLLVEADSGALHIRWQTLILCTGARERLLPFPGWTLPGVTGAGGLQALIKGGLPVRGQRIVIAGSGPLLFAVAATARKAGARVLLVAERVSLARVSSFARKLPLWPSKLVQALQLRDTAYRTSSTVLSAQGQGQVQSVTVQQGSRTVHLECDRVAVGYGLVPNVSLAQALGCSIAPTGDVDAIHVDAHQATSMPGIFAAGECTGIGGCERALAQGSIAGLAAIGQTHKARPFEKDRAYWSAFAAHANTCFALDEGLKKLPQADTLVCRCEDVSHGTLQHYSSWTEAKIPSRCGMGACQGKVCGTAAQFLYGWQSPEARLPFATARIATLAAEADPLSAGPD</sequence>
<dbReference type="InterPro" id="IPR017224">
    <property type="entry name" value="Opine_Oxase_asu/HCN_bsu"/>
</dbReference>
<dbReference type="PIRSF" id="PIRSF037495">
    <property type="entry name" value="Opine_OX_OoxA/HcnB"/>
    <property type="match status" value="1"/>
</dbReference>
<dbReference type="GO" id="GO:0016491">
    <property type="term" value="F:oxidoreductase activity"/>
    <property type="evidence" value="ECO:0007669"/>
    <property type="project" value="UniProtKB-KW"/>
</dbReference>
<gene>
    <name evidence="3" type="ORF">DIC66_13350</name>
</gene>
<evidence type="ECO:0000256" key="1">
    <source>
        <dbReference type="ARBA" id="ARBA00023002"/>
    </source>
</evidence>
<dbReference type="InterPro" id="IPR023753">
    <property type="entry name" value="FAD/NAD-binding_dom"/>
</dbReference>
<dbReference type="PANTHER" id="PTHR42949">
    <property type="entry name" value="ANAEROBIC GLYCEROL-3-PHOSPHATE DEHYDROGENASE SUBUNIT B"/>
    <property type="match status" value="1"/>
</dbReference>
<name>A0A3E1RAJ8_9BURK</name>
<dbReference type="AlphaFoldDB" id="A0A3E1RAJ8"/>
<dbReference type="OrthoDB" id="9801699at2"/>
<evidence type="ECO:0000313" key="3">
    <source>
        <dbReference type="EMBL" id="RFO96293.1"/>
    </source>
</evidence>
<dbReference type="InterPro" id="IPR041854">
    <property type="entry name" value="BFD-like_2Fe2S-bd_dom_sf"/>
</dbReference>